<accession>A0A2Z4YV83</accession>
<evidence type="ECO:0000256" key="1">
    <source>
        <dbReference type="ARBA" id="ARBA00004167"/>
    </source>
</evidence>
<protein>
    <recommendedName>
        <fullName evidence="11">Photosystem II reaction center protein Psb30</fullName>
    </recommendedName>
    <alternativeName>
        <fullName evidence="11">Photosystem II reaction center protein Ycf12</fullName>
    </alternativeName>
</protein>
<keyword evidence="2 12" id="KW-0150">Chloroplast</keyword>
<sequence length="34" mass="3649">MNIVEKITQLGSLALITIVGPLIVVLLFVKQGNL</sequence>
<dbReference type="RefSeq" id="YP_009503351.1">
    <property type="nucleotide sequence ID" value="NC_038187.1"/>
</dbReference>
<feature type="transmembrane region" description="Helical" evidence="11">
    <location>
        <begin position="12"/>
        <end position="29"/>
    </location>
</feature>
<comment type="similarity">
    <text evidence="11">Belongs to the Psb30/Ycf12 family.</text>
</comment>
<proteinExistence type="inferred from homology"/>
<dbReference type="GO" id="GO:0009523">
    <property type="term" value="C:photosystem II"/>
    <property type="evidence" value="ECO:0007669"/>
    <property type="project" value="UniProtKB-KW"/>
</dbReference>
<keyword evidence="3 11" id="KW-0602">Photosynthesis</keyword>
<dbReference type="GO" id="GO:0015979">
    <property type="term" value="P:photosynthesis"/>
    <property type="evidence" value="ECO:0007669"/>
    <property type="project" value="UniProtKB-KW"/>
</dbReference>
<keyword evidence="7 11" id="KW-0793">Thylakoid</keyword>
<evidence type="ECO:0000256" key="8">
    <source>
        <dbReference type="ARBA" id="ARBA00023136"/>
    </source>
</evidence>
<comment type="subunit">
    <text evidence="11">PSII is composed of 1 copy each of membrane proteins PsbA, PsbB, PsbC, PsbD, PsbE, PsbF, PsbH, PsbI, PsbJ, PsbK, PsbL, PsbM, PsbT, PsbX, PsbY, PsbZ, Psb30/Ycf12, peripheral proteins of the oxygen-evolving complex and a large number of cofactors. It forms dimeric complexes.</text>
</comment>
<keyword evidence="8 11" id="KW-0472">Membrane</keyword>
<geneLocation type="chloroplast" evidence="12"/>
<dbReference type="GO" id="GO:0009535">
    <property type="term" value="C:chloroplast thylakoid membrane"/>
    <property type="evidence" value="ECO:0007669"/>
    <property type="project" value="UniProtKB-SubCell"/>
</dbReference>
<evidence type="ECO:0000256" key="3">
    <source>
        <dbReference type="ARBA" id="ARBA00022531"/>
    </source>
</evidence>
<comment type="function">
    <text evidence="11">A core subunit of photosystem II (PSII), probably helps stabilize the reaction center.</text>
</comment>
<keyword evidence="5 11" id="KW-0812">Transmembrane</keyword>
<evidence type="ECO:0000256" key="7">
    <source>
        <dbReference type="ARBA" id="ARBA00023078"/>
    </source>
</evidence>
<evidence type="ECO:0000256" key="11">
    <source>
        <dbReference type="HAMAP-Rule" id="MF_01329"/>
    </source>
</evidence>
<name>A0A2Z4YV83_9EUGL</name>
<comment type="subunit">
    <text evidence="10">PSII is composed of 1 copy each of membrane proteins PsbA, PsbB, PsbC, PsbD, PsbE, PsbF, PsbH, PsbI, PsbJ, PsbK, PsbL, PsbM, PsbT, PsbY, PsbZ, Psb30/Ycf12, peripheral proteins of the oxygen-evolving complex and a large number of cofactors. It forms dimeric complexes.</text>
</comment>
<evidence type="ECO:0000256" key="10">
    <source>
        <dbReference type="ARBA" id="ARBA00038830"/>
    </source>
</evidence>
<evidence type="ECO:0000256" key="5">
    <source>
        <dbReference type="ARBA" id="ARBA00022692"/>
    </source>
</evidence>
<keyword evidence="9 11" id="KW-0604">Photosystem II</keyword>
<evidence type="ECO:0000256" key="6">
    <source>
        <dbReference type="ARBA" id="ARBA00022989"/>
    </source>
</evidence>
<dbReference type="InterPro" id="IPR010284">
    <property type="entry name" value="PSII_Ycf12_core-subunit"/>
</dbReference>
<comment type="subcellular location">
    <subcellularLocation>
        <location evidence="1">Membrane</location>
        <topology evidence="1">Single-pass membrane protein</topology>
    </subcellularLocation>
    <subcellularLocation>
        <location evidence="11">Plastid</location>
        <location evidence="11">Chloroplast thylakoid membrane</location>
        <topology evidence="11">Single-pass membrane protein</topology>
    </subcellularLocation>
</comment>
<keyword evidence="4 12" id="KW-0934">Plastid</keyword>
<keyword evidence="6 11" id="KW-1133">Transmembrane helix</keyword>
<dbReference type="AlphaFoldDB" id="A0A2Z4YV83"/>
<evidence type="ECO:0000313" key="12">
    <source>
        <dbReference type="EMBL" id="AXA45500.1"/>
    </source>
</evidence>
<dbReference type="GeneID" id="37542381"/>
<evidence type="ECO:0000256" key="4">
    <source>
        <dbReference type="ARBA" id="ARBA00022640"/>
    </source>
</evidence>
<reference evidence="12" key="1">
    <citation type="journal article" date="2018" name="J. Appl. Phycol.">
        <title>Intrageneric chloroplast genome comparison in the genus Euglena (Phylum: Euglenophyta) with annotated chloroplast genomes of Euglena hiemalis and Euglena clara.</title>
        <authorList>
            <person name="Ellala Hewadikaramge M."/>
            <person name="Linton E."/>
        </authorList>
    </citation>
    <scope>NUCLEOTIDE SEQUENCE</scope>
    <source>
        <strain evidence="12">SAG 25.98</strain>
    </source>
</reference>
<dbReference type="Pfam" id="PF05969">
    <property type="entry name" value="PSII_Ycf12"/>
    <property type="match status" value="1"/>
</dbReference>
<dbReference type="HAMAP" id="MF_01329">
    <property type="entry name" value="PSII_Psb30_Ycf12"/>
    <property type="match status" value="1"/>
</dbReference>
<evidence type="ECO:0000256" key="9">
    <source>
        <dbReference type="ARBA" id="ARBA00023276"/>
    </source>
</evidence>
<organism evidence="12">
    <name type="scientific">Euglena clara</name>
    <dbReference type="NCBI Taxonomy" id="215708"/>
    <lineage>
        <taxon>Eukaryota</taxon>
        <taxon>Discoba</taxon>
        <taxon>Euglenozoa</taxon>
        <taxon>Euglenida</taxon>
        <taxon>Spirocuta</taxon>
        <taxon>Euglenophyceae</taxon>
        <taxon>Euglenales</taxon>
        <taxon>Euglenaceae</taxon>
        <taxon>Euglena</taxon>
    </lineage>
</organism>
<evidence type="ECO:0000256" key="2">
    <source>
        <dbReference type="ARBA" id="ARBA00022528"/>
    </source>
</evidence>
<dbReference type="EMBL" id="MF630936">
    <property type="protein sequence ID" value="AXA45500.1"/>
    <property type="molecule type" value="Genomic_DNA"/>
</dbReference>
<gene>
    <name evidence="11 12" type="primary">psb30</name>
    <name evidence="11 12" type="synonym">ycf12</name>
</gene>